<evidence type="ECO:0000313" key="2">
    <source>
        <dbReference type="Proteomes" id="UP001178507"/>
    </source>
</evidence>
<evidence type="ECO:0000313" key="1">
    <source>
        <dbReference type="EMBL" id="CAJ1406862.1"/>
    </source>
</evidence>
<comment type="caution">
    <text evidence="1">The sequence shown here is derived from an EMBL/GenBank/DDBJ whole genome shotgun (WGS) entry which is preliminary data.</text>
</comment>
<protein>
    <submittedName>
        <fullName evidence="1">Uncharacterized protein</fullName>
    </submittedName>
</protein>
<dbReference type="AlphaFoldDB" id="A0AA36JII2"/>
<dbReference type="EMBL" id="CAUJNA010003649">
    <property type="protein sequence ID" value="CAJ1406862.1"/>
    <property type="molecule type" value="Genomic_DNA"/>
</dbReference>
<keyword evidence="2" id="KW-1185">Reference proteome</keyword>
<sequence length="304" mass="33944">MQKKLVAAVLGSILSHGHAGKEPDIDEMERGDFLNLMQKSTGLRGLIRERTDAHWSAPFREALVVSIQPDSYKVSEAQLQENGVPAEMVRGYDGKSPQEVDEALRLLTEYGNTASLHPTVSNWLLCMHTSPGKPPNVGAASSEFWHNLFRSSPRNVSQLLDRDQHKCVPKVIAIAAAHVRLWRDLASGALPTRKDLGASDGDPWYLVMEDDVDFCPGWRQRIMEELPLLPQDAEVVKLFFFGHWRKEDQVMLNSSNATVPAVPGPFIAAQNPLKSFDLVKAATYEILHGAIWAKWCKSLYPFCC</sequence>
<organism evidence="1 2">
    <name type="scientific">Effrenium voratum</name>
    <dbReference type="NCBI Taxonomy" id="2562239"/>
    <lineage>
        <taxon>Eukaryota</taxon>
        <taxon>Sar</taxon>
        <taxon>Alveolata</taxon>
        <taxon>Dinophyceae</taxon>
        <taxon>Suessiales</taxon>
        <taxon>Symbiodiniaceae</taxon>
        <taxon>Effrenium</taxon>
    </lineage>
</organism>
<gene>
    <name evidence="1" type="ORF">EVOR1521_LOCUS28714</name>
</gene>
<dbReference type="Proteomes" id="UP001178507">
    <property type="component" value="Unassembled WGS sequence"/>
</dbReference>
<proteinExistence type="predicted"/>
<name>A0AA36JII2_9DINO</name>
<reference evidence="1" key="1">
    <citation type="submission" date="2023-08" db="EMBL/GenBank/DDBJ databases">
        <authorList>
            <person name="Chen Y."/>
            <person name="Shah S."/>
            <person name="Dougan E. K."/>
            <person name="Thang M."/>
            <person name="Chan C."/>
        </authorList>
    </citation>
    <scope>NUCLEOTIDE SEQUENCE</scope>
</reference>
<accession>A0AA36JII2</accession>